<reference evidence="1" key="1">
    <citation type="submission" date="2022-08" db="UniProtKB">
        <authorList>
            <consortium name="EnsemblMetazoa"/>
        </authorList>
    </citation>
    <scope>IDENTIFICATION</scope>
    <source>
        <strain evidence="1">05x7-T-G4-1.051#20</strain>
    </source>
</reference>
<dbReference type="AlphaFoldDB" id="A0A8W8P0B0"/>
<name>A0A8W8P0B0_MAGGI</name>
<evidence type="ECO:0000313" key="1">
    <source>
        <dbReference type="EnsemblMetazoa" id="G8733.1:cds"/>
    </source>
</evidence>
<accession>A0A8W8P0B0</accession>
<protein>
    <submittedName>
        <fullName evidence="1">Uncharacterized protein</fullName>
    </submittedName>
</protein>
<proteinExistence type="predicted"/>
<organism evidence="1 2">
    <name type="scientific">Magallana gigas</name>
    <name type="common">Pacific oyster</name>
    <name type="synonym">Crassostrea gigas</name>
    <dbReference type="NCBI Taxonomy" id="29159"/>
    <lineage>
        <taxon>Eukaryota</taxon>
        <taxon>Metazoa</taxon>
        <taxon>Spiralia</taxon>
        <taxon>Lophotrochozoa</taxon>
        <taxon>Mollusca</taxon>
        <taxon>Bivalvia</taxon>
        <taxon>Autobranchia</taxon>
        <taxon>Pteriomorphia</taxon>
        <taxon>Ostreida</taxon>
        <taxon>Ostreoidea</taxon>
        <taxon>Ostreidae</taxon>
        <taxon>Magallana</taxon>
    </lineage>
</organism>
<sequence length="810" mass="91964">METGNVWSLHASSTDLIRLLESFRLTDYEDRVVSVFAENLLSYSQCNKIVDELNELSTRRVVLRTNLSSQTGHAESTSIHVFEVEVCYMQGTLKVNEKNAAQKDEFFHSNPENLVKVIWIYSKSVSVVDAKMAVFTNYESYLKEDNIYIHHTLENAENVIIFLANQQANLLVRNLKSIKEPISNIRFELTVKEAVGVILSKHSIRRWCYSCFLRDNNTPVGTIENASYICRSAFTVRRLKEQLVDNTIDEASRAVINAIRERFYRNVESQILTALEYKFHNLKFKISKELFASINSLLVSVIVAFFHPLLGIIVAVGSFIVTLIWSVDVNSKDWRNKIADEIYYTIDKNKDDLFWKIEDNLQNMFDGTSEALSIVLDKVNDFQRCLKQTDQTKLVHEWKKRNAFKNLFQKHPSVLTYLAGTRNGSSVVKVFLTGQGKRDDELKLHENYPAVNFEFVDVDTGCKDILKNMENIEKLEQSGPEIDNETHEKMKEVIKRHAEQIFANHSSVIGIEISNVMSRHDKMRNELCIVLLCLDESILPYGESPLPENLDGYPCDIRKEFVRFGHCVGCQTLNIGCSIGIPLVKLAGSVGFFVKSNDSIQGNFKSGFLTAAHVAIKPCAELYEHKSLLSQNPLANMSHEIVHPSYADNSANVVIGKVIESFFGNYGRNGTGIDAAFIQTNQRNLGEEIHLPDEKDLLFNGSMLVKKRGRTTGDTIGKLVNKDMPLCVRLHGRYYEFKNCFGVKQINKPFFEKGDSGSGVYLIDEKDGSLKPLGIAFAFFCSETAVCKIREIVEAFNVTVYEYEEPMDTS</sequence>
<dbReference type="Proteomes" id="UP000005408">
    <property type="component" value="Unassembled WGS sequence"/>
</dbReference>
<evidence type="ECO:0000313" key="2">
    <source>
        <dbReference type="Proteomes" id="UP000005408"/>
    </source>
</evidence>
<keyword evidence="2" id="KW-1185">Reference proteome</keyword>
<dbReference type="EnsemblMetazoa" id="G8733.1">
    <property type="protein sequence ID" value="G8733.1:cds"/>
    <property type="gene ID" value="G8733"/>
</dbReference>